<name>A0A4R1S5Q0_HYDET</name>
<dbReference type="FunFam" id="3.40.1010.10:FF:000002">
    <property type="entry name" value="Ribosomal RNA small subunit methyltransferase I"/>
    <property type="match status" value="1"/>
</dbReference>
<comment type="similarity">
    <text evidence="6">Belongs to the methyltransferase superfamily. RsmI family.</text>
</comment>
<evidence type="ECO:0000256" key="7">
    <source>
        <dbReference type="SAM" id="Coils"/>
    </source>
</evidence>
<dbReference type="InterPro" id="IPR000878">
    <property type="entry name" value="4pyrrol_Mease"/>
</dbReference>
<reference evidence="9 10" key="1">
    <citation type="submission" date="2019-03" db="EMBL/GenBank/DDBJ databases">
        <title>Genomic Encyclopedia of Type Strains, Phase IV (KMG-IV): sequencing the most valuable type-strain genomes for metagenomic binning, comparative biology and taxonomic classification.</title>
        <authorList>
            <person name="Goeker M."/>
        </authorList>
    </citation>
    <scope>NUCLEOTIDE SEQUENCE [LARGE SCALE GENOMIC DNA]</scope>
    <source>
        <strain evidence="9 10">LX-B</strain>
    </source>
</reference>
<dbReference type="InterPro" id="IPR008189">
    <property type="entry name" value="rRNA_ssu_MeTfrase_I"/>
</dbReference>
<comment type="caution">
    <text evidence="9">The sequence shown here is derived from an EMBL/GenBank/DDBJ whole genome shotgun (WGS) entry which is preliminary data.</text>
</comment>
<dbReference type="AlphaFoldDB" id="A0A4R1S5Q0"/>
<dbReference type="OrthoDB" id="9809084at2"/>
<sequence>MTEEQTQAQTGTLYLVGTPLGNLEDITQRALRTLREVDLIAAEDTRHTLKLLNYFEIKRPLLSYHQHNERERADGIISRLRTGANVALVSDAGMPGISDPGQWLVAEAVRQGIRVVPVPGPSAVVTALAASGLDSSSFRFGGFLPRRKTEQLQQLERLKEFPGTLIWYEAPHRLVQTLKNIQAALGDRSIVLARELTKVHEQFIRGSISEVLAELERNGVKGEFTILVEGCLAPEIIRQDSTNPDLEEILNNLDNRNGSLRENLKAIARQTGRGTREIYQLYLQKKGKNKEEA</sequence>
<dbReference type="PIRSF" id="PIRSF005917">
    <property type="entry name" value="MTase_YraL"/>
    <property type="match status" value="1"/>
</dbReference>
<comment type="subcellular location">
    <subcellularLocation>
        <location evidence="6">Cytoplasm</location>
    </subcellularLocation>
</comment>
<dbReference type="RefSeq" id="WP_132013042.1">
    <property type="nucleotide sequence ID" value="NZ_SLUN01000004.1"/>
</dbReference>
<dbReference type="Gene3D" id="3.40.1010.10">
    <property type="entry name" value="Cobalt-precorrin-4 Transmethylase, Domain 1"/>
    <property type="match status" value="1"/>
</dbReference>
<organism evidence="9 10">
    <name type="scientific">Hydrogenispora ethanolica</name>
    <dbReference type="NCBI Taxonomy" id="1082276"/>
    <lineage>
        <taxon>Bacteria</taxon>
        <taxon>Bacillati</taxon>
        <taxon>Bacillota</taxon>
        <taxon>Hydrogenispora</taxon>
    </lineage>
</organism>
<dbReference type="NCBIfam" id="TIGR00096">
    <property type="entry name" value="16S rRNA (cytidine(1402)-2'-O)-methyltransferase"/>
    <property type="match status" value="1"/>
</dbReference>
<feature type="coiled-coil region" evidence="7">
    <location>
        <begin position="243"/>
        <end position="270"/>
    </location>
</feature>
<keyword evidence="4 6" id="KW-0808">Transferase</keyword>
<dbReference type="PROSITE" id="PS01296">
    <property type="entry name" value="RSMI"/>
    <property type="match status" value="1"/>
</dbReference>
<keyword evidence="5 6" id="KW-0949">S-adenosyl-L-methionine</keyword>
<dbReference type="HAMAP" id="MF_01877">
    <property type="entry name" value="16SrRNA_methyltr_I"/>
    <property type="match status" value="1"/>
</dbReference>
<evidence type="ECO:0000256" key="3">
    <source>
        <dbReference type="ARBA" id="ARBA00022603"/>
    </source>
</evidence>
<accession>A0A4R1S5Q0</accession>
<feature type="domain" description="Tetrapyrrole methylase" evidence="8">
    <location>
        <begin position="12"/>
        <end position="211"/>
    </location>
</feature>
<evidence type="ECO:0000256" key="6">
    <source>
        <dbReference type="HAMAP-Rule" id="MF_01877"/>
    </source>
</evidence>
<keyword evidence="10" id="KW-1185">Reference proteome</keyword>
<dbReference type="InterPro" id="IPR014776">
    <property type="entry name" value="4pyrrole_Mease_sub2"/>
</dbReference>
<evidence type="ECO:0000313" key="9">
    <source>
        <dbReference type="EMBL" id="TCL74090.1"/>
    </source>
</evidence>
<gene>
    <name evidence="6" type="primary">rsmI</name>
    <name evidence="9" type="ORF">EDC14_100424</name>
</gene>
<evidence type="ECO:0000256" key="5">
    <source>
        <dbReference type="ARBA" id="ARBA00022691"/>
    </source>
</evidence>
<dbReference type="InterPro" id="IPR018063">
    <property type="entry name" value="SAM_MeTrfase_RsmI_CS"/>
</dbReference>
<dbReference type="GO" id="GO:0005737">
    <property type="term" value="C:cytoplasm"/>
    <property type="evidence" value="ECO:0007669"/>
    <property type="project" value="UniProtKB-SubCell"/>
</dbReference>
<keyword evidence="1 6" id="KW-0963">Cytoplasm</keyword>
<protein>
    <recommendedName>
        <fullName evidence="6">Ribosomal RNA small subunit methyltransferase I</fullName>
        <ecNumber evidence="6">2.1.1.198</ecNumber>
    </recommendedName>
    <alternativeName>
        <fullName evidence="6">16S rRNA 2'-O-ribose C1402 methyltransferase</fullName>
    </alternativeName>
    <alternativeName>
        <fullName evidence="6">rRNA (cytidine-2'-O-)-methyltransferase RsmI</fullName>
    </alternativeName>
</protein>
<dbReference type="InterPro" id="IPR014777">
    <property type="entry name" value="4pyrrole_Mease_sub1"/>
</dbReference>
<dbReference type="PANTHER" id="PTHR46111:SF1">
    <property type="entry name" value="RIBOSOMAL RNA SMALL SUBUNIT METHYLTRANSFERASE I"/>
    <property type="match status" value="1"/>
</dbReference>
<dbReference type="GO" id="GO:0070677">
    <property type="term" value="F:rRNA (cytosine-2'-O-)-methyltransferase activity"/>
    <property type="evidence" value="ECO:0007669"/>
    <property type="project" value="UniProtKB-UniRule"/>
</dbReference>
<evidence type="ECO:0000256" key="1">
    <source>
        <dbReference type="ARBA" id="ARBA00022490"/>
    </source>
</evidence>
<dbReference type="SUPFAM" id="SSF53790">
    <property type="entry name" value="Tetrapyrrole methylase"/>
    <property type="match status" value="1"/>
</dbReference>
<evidence type="ECO:0000256" key="4">
    <source>
        <dbReference type="ARBA" id="ARBA00022679"/>
    </source>
</evidence>
<dbReference type="InterPro" id="IPR035996">
    <property type="entry name" value="4pyrrol_Methylase_sf"/>
</dbReference>
<dbReference type="FunFam" id="3.30.950.10:FF:000002">
    <property type="entry name" value="Ribosomal RNA small subunit methyltransferase I"/>
    <property type="match status" value="1"/>
</dbReference>
<dbReference type="PANTHER" id="PTHR46111">
    <property type="entry name" value="RIBOSOMAL RNA SMALL SUBUNIT METHYLTRANSFERASE I"/>
    <property type="match status" value="1"/>
</dbReference>
<keyword evidence="7" id="KW-0175">Coiled coil</keyword>
<evidence type="ECO:0000256" key="2">
    <source>
        <dbReference type="ARBA" id="ARBA00022552"/>
    </source>
</evidence>
<evidence type="ECO:0000259" key="8">
    <source>
        <dbReference type="Pfam" id="PF00590"/>
    </source>
</evidence>
<dbReference type="Pfam" id="PF00590">
    <property type="entry name" value="TP_methylase"/>
    <property type="match status" value="1"/>
</dbReference>
<evidence type="ECO:0000313" key="10">
    <source>
        <dbReference type="Proteomes" id="UP000295008"/>
    </source>
</evidence>
<comment type="function">
    <text evidence="6">Catalyzes the 2'-O-methylation of the ribose of cytidine 1402 (C1402) in 16S rRNA.</text>
</comment>
<dbReference type="EC" id="2.1.1.198" evidence="6"/>
<dbReference type="Gene3D" id="3.30.950.10">
    <property type="entry name" value="Methyltransferase, Cobalt-precorrin-4 Transmethylase, Domain 2"/>
    <property type="match status" value="1"/>
</dbReference>
<keyword evidence="3 6" id="KW-0489">Methyltransferase</keyword>
<dbReference type="EMBL" id="SLUN01000004">
    <property type="protein sequence ID" value="TCL74090.1"/>
    <property type="molecule type" value="Genomic_DNA"/>
</dbReference>
<dbReference type="Proteomes" id="UP000295008">
    <property type="component" value="Unassembled WGS sequence"/>
</dbReference>
<keyword evidence="2 6" id="KW-0698">rRNA processing</keyword>
<dbReference type="CDD" id="cd11648">
    <property type="entry name" value="RsmI"/>
    <property type="match status" value="1"/>
</dbReference>
<proteinExistence type="inferred from homology"/>
<comment type="catalytic activity">
    <reaction evidence="6">
        <text>cytidine(1402) in 16S rRNA + S-adenosyl-L-methionine = 2'-O-methylcytidine(1402) in 16S rRNA + S-adenosyl-L-homocysteine + H(+)</text>
        <dbReference type="Rhea" id="RHEA:42924"/>
        <dbReference type="Rhea" id="RHEA-COMP:10285"/>
        <dbReference type="Rhea" id="RHEA-COMP:10286"/>
        <dbReference type="ChEBI" id="CHEBI:15378"/>
        <dbReference type="ChEBI" id="CHEBI:57856"/>
        <dbReference type="ChEBI" id="CHEBI:59789"/>
        <dbReference type="ChEBI" id="CHEBI:74495"/>
        <dbReference type="ChEBI" id="CHEBI:82748"/>
        <dbReference type="EC" id="2.1.1.198"/>
    </reaction>
</comment>